<dbReference type="PROSITE" id="PS50835">
    <property type="entry name" value="IG_LIKE"/>
    <property type="match status" value="2"/>
</dbReference>
<dbReference type="InterPro" id="IPR050488">
    <property type="entry name" value="Ig_Fc_receptor"/>
</dbReference>
<feature type="domain" description="Ig-like" evidence="3">
    <location>
        <begin position="24"/>
        <end position="101"/>
    </location>
</feature>
<evidence type="ECO:0000256" key="1">
    <source>
        <dbReference type="ARBA" id="ARBA00022729"/>
    </source>
</evidence>
<dbReference type="GO" id="GO:0007166">
    <property type="term" value="P:cell surface receptor signaling pathway"/>
    <property type="evidence" value="ECO:0007669"/>
    <property type="project" value="TreeGrafter"/>
</dbReference>
<dbReference type="InterPro" id="IPR013783">
    <property type="entry name" value="Ig-like_fold"/>
</dbReference>
<dbReference type="GO" id="GO:0004888">
    <property type="term" value="F:transmembrane signaling receptor activity"/>
    <property type="evidence" value="ECO:0007669"/>
    <property type="project" value="TreeGrafter"/>
</dbReference>
<dbReference type="Gene3D" id="2.60.40.10">
    <property type="entry name" value="Immunoglobulins"/>
    <property type="match status" value="3"/>
</dbReference>
<dbReference type="InterPro" id="IPR003599">
    <property type="entry name" value="Ig_sub"/>
</dbReference>
<dbReference type="SMART" id="SM00408">
    <property type="entry name" value="IGc2"/>
    <property type="match status" value="2"/>
</dbReference>
<dbReference type="PANTHER" id="PTHR11481">
    <property type="entry name" value="IMMUNOGLOBULIN FC RECEPTOR"/>
    <property type="match status" value="1"/>
</dbReference>
<proteinExistence type="predicted"/>
<evidence type="ECO:0000256" key="2">
    <source>
        <dbReference type="ARBA" id="ARBA00023157"/>
    </source>
</evidence>
<dbReference type="EMBL" id="KV927759">
    <property type="protein sequence ID" value="PIO34193.1"/>
    <property type="molecule type" value="Genomic_DNA"/>
</dbReference>
<organism evidence="4">
    <name type="scientific">Aquarana catesbeiana</name>
    <name type="common">American bullfrog</name>
    <name type="synonym">Rana catesbeiana</name>
    <dbReference type="NCBI Taxonomy" id="8400"/>
    <lineage>
        <taxon>Eukaryota</taxon>
        <taxon>Metazoa</taxon>
        <taxon>Chordata</taxon>
        <taxon>Craniata</taxon>
        <taxon>Vertebrata</taxon>
        <taxon>Euteleostomi</taxon>
        <taxon>Amphibia</taxon>
        <taxon>Batrachia</taxon>
        <taxon>Anura</taxon>
        <taxon>Neobatrachia</taxon>
        <taxon>Ranoidea</taxon>
        <taxon>Ranidae</taxon>
        <taxon>Aquarana</taxon>
    </lineage>
</organism>
<keyword evidence="2" id="KW-1015">Disulfide bond</keyword>
<dbReference type="SMART" id="SM00409">
    <property type="entry name" value="IG"/>
    <property type="match status" value="2"/>
</dbReference>
<sequence>QHVCLHFCHFPGTNMGKSGGATRPVVTLTSNCGNILAGDPMILKCNVSSTTPGTHWNYSWYKDKTLIEGGQQTLQITSSSVKDSGDYQCQIISSDISDPITIYVLEGFEILQEPTSIFEGDLLTIRCHHSYGFILLNTTFYKDDTEIQSFCSDSKTEKTEYSKLHSPEVDMKSVGGYNCNEVVIHGKDHSMFNLSDALKVIVKELFYPPEIKASYWVIQGDNMTVTCETRLDPLRGGTELHFAFYRDGRTVQDFSVSDTYRVRSAQLEDSGNYTCEVRTASDTVRKRSNGFHIQIIKVTDVDPDPQDICYTYMDISHLPQG</sequence>
<accession>A0A2G9S3Z9</accession>
<feature type="domain" description="Ig-like" evidence="3">
    <location>
        <begin position="209"/>
        <end position="285"/>
    </location>
</feature>
<name>A0A2G9S3Z9_AQUCT</name>
<evidence type="ECO:0000313" key="4">
    <source>
        <dbReference type="EMBL" id="PIO34193.1"/>
    </source>
</evidence>
<feature type="non-terminal residue" evidence="4">
    <location>
        <position position="1"/>
    </location>
</feature>
<dbReference type="InterPro" id="IPR036179">
    <property type="entry name" value="Ig-like_dom_sf"/>
</dbReference>
<dbReference type="SUPFAM" id="SSF48726">
    <property type="entry name" value="Immunoglobulin"/>
    <property type="match status" value="3"/>
</dbReference>
<dbReference type="PANTHER" id="PTHR11481:SF64">
    <property type="entry name" value="FC RECEPTOR-LIKE PROTEIN 4"/>
    <property type="match status" value="1"/>
</dbReference>
<gene>
    <name evidence="4" type="ORF">AB205_0153350</name>
</gene>
<dbReference type="OrthoDB" id="10012075at2759"/>
<dbReference type="InterPro" id="IPR007110">
    <property type="entry name" value="Ig-like_dom"/>
</dbReference>
<reference evidence="4" key="1">
    <citation type="submission" date="2017-08" db="EMBL/GenBank/DDBJ databases">
        <title>Assembly of the North American Bullfrog Genome.</title>
        <authorList>
            <person name="Warren R.L."/>
            <person name="Vandervalk B.P."/>
            <person name="Kucuk E."/>
            <person name="Birol I."/>
            <person name="Helbing C."/>
            <person name="Pandoh P."/>
            <person name="Behsaz B."/>
            <person name="Mohamadi H."/>
            <person name="Chu J."/>
            <person name="Jackman S."/>
            <person name="Hammond S.A."/>
            <person name="Veldhoen N."/>
            <person name="Kirk H."/>
            <person name="Zhao Y."/>
            <person name="Coope R."/>
            <person name="Pleasance S."/>
            <person name="Moore R."/>
            <person name="Holt R."/>
        </authorList>
    </citation>
    <scope>NUCLEOTIDE SEQUENCE</scope>
    <source>
        <strain evidence="4">Bruno</strain>
        <tissue evidence="4">Liver</tissue>
    </source>
</reference>
<evidence type="ECO:0000259" key="3">
    <source>
        <dbReference type="PROSITE" id="PS50835"/>
    </source>
</evidence>
<protein>
    <recommendedName>
        <fullName evidence="3">Ig-like domain-containing protein</fullName>
    </recommendedName>
</protein>
<keyword evidence="1" id="KW-0732">Signal</keyword>
<dbReference type="AlphaFoldDB" id="A0A2G9S3Z9"/>
<dbReference type="GO" id="GO:0009897">
    <property type="term" value="C:external side of plasma membrane"/>
    <property type="evidence" value="ECO:0007669"/>
    <property type="project" value="TreeGrafter"/>
</dbReference>
<dbReference type="InterPro" id="IPR003598">
    <property type="entry name" value="Ig_sub2"/>
</dbReference>
<dbReference type="Pfam" id="PF13895">
    <property type="entry name" value="Ig_2"/>
    <property type="match status" value="2"/>
</dbReference>
<dbReference type="GO" id="GO:0006955">
    <property type="term" value="P:immune response"/>
    <property type="evidence" value="ECO:0007669"/>
    <property type="project" value="TreeGrafter"/>
</dbReference>